<evidence type="ECO:0000256" key="4">
    <source>
        <dbReference type="ARBA" id="ARBA00023186"/>
    </source>
</evidence>
<keyword evidence="4" id="KW-0143">Chaperone</keyword>
<evidence type="ECO:0000256" key="1">
    <source>
        <dbReference type="ARBA" id="ARBA00004496"/>
    </source>
</evidence>
<reference evidence="6 7" key="1">
    <citation type="submission" date="2018-03" db="EMBL/GenBank/DDBJ databases">
        <title>Genomic Encyclopedia of Type Strains, Phase III (KMG-III): the genomes of soil and plant-associated and newly described type strains.</title>
        <authorList>
            <person name="Whitman W."/>
        </authorList>
    </citation>
    <scope>NUCLEOTIDE SEQUENCE [LARGE SCALE GENOMIC DNA]</scope>
    <source>
        <strain evidence="6 7">CGMCC 4.7097</strain>
    </source>
</reference>
<evidence type="ECO:0000256" key="5">
    <source>
        <dbReference type="SAM" id="MobiDB-lite"/>
    </source>
</evidence>
<comment type="similarity">
    <text evidence="2">Belongs to the EspG family.</text>
</comment>
<keyword evidence="3" id="KW-0963">Cytoplasm</keyword>
<name>A0A2P8I9D7_SACCR</name>
<evidence type="ECO:0000313" key="7">
    <source>
        <dbReference type="Proteomes" id="UP000241118"/>
    </source>
</evidence>
<sequence length="270" mass="29339">MSVTYFGGPAEREPIELSAEEFDVLWERLDLGQMPLVIKVPSPGKTHAERADLERRVWHGIGARGLGGPTGLHPELDYLLRLFNRPEREVDGRVWIGKSVRVLAVANGDEGAVATLTDNRLTFRRAAGSGLPSAVLAALPAHPAGTGHSVTMPSADLEAAVKKSDGSPKSLENSLRSHGVRQEDATALVKMFTGLVHTGNFGAAARDKYGKRCRPDRVVAFFDTEDGRYLQQRRASSGSVPWSTFSPTDSRRLAHQVEELLAEAVRAARI</sequence>
<evidence type="ECO:0000256" key="2">
    <source>
        <dbReference type="ARBA" id="ARBA00006411"/>
    </source>
</evidence>
<dbReference type="Proteomes" id="UP000241118">
    <property type="component" value="Unassembled WGS sequence"/>
</dbReference>
<dbReference type="InterPro" id="IPR025734">
    <property type="entry name" value="EspG"/>
</dbReference>
<keyword evidence="7" id="KW-1185">Reference proteome</keyword>
<dbReference type="Pfam" id="PF14011">
    <property type="entry name" value="ESX-1_EspG"/>
    <property type="match status" value="1"/>
</dbReference>
<dbReference type="EMBL" id="PYAX01000005">
    <property type="protein sequence ID" value="PSL55076.1"/>
    <property type="molecule type" value="Genomic_DNA"/>
</dbReference>
<comment type="caution">
    <text evidence="6">The sequence shown here is derived from an EMBL/GenBank/DDBJ whole genome shotgun (WGS) entry which is preliminary data.</text>
</comment>
<proteinExistence type="inferred from homology"/>
<feature type="region of interest" description="Disordered" evidence="5">
    <location>
        <begin position="159"/>
        <end position="178"/>
    </location>
</feature>
<comment type="subcellular location">
    <subcellularLocation>
        <location evidence="1">Cytoplasm</location>
    </subcellularLocation>
</comment>
<accession>A0A2P8I9D7</accession>
<gene>
    <name evidence="6" type="ORF">B0I31_10533</name>
</gene>
<evidence type="ECO:0000256" key="3">
    <source>
        <dbReference type="ARBA" id="ARBA00022490"/>
    </source>
</evidence>
<evidence type="ECO:0000313" key="6">
    <source>
        <dbReference type="EMBL" id="PSL55076.1"/>
    </source>
</evidence>
<protein>
    <submittedName>
        <fullName evidence="6">ESAT-6 protein secretion system EspG family protein</fullName>
    </submittedName>
</protein>
<dbReference type="AlphaFoldDB" id="A0A2P8I9D7"/>
<organism evidence="6 7">
    <name type="scientific">Saccharothrix carnea</name>
    <dbReference type="NCBI Taxonomy" id="1280637"/>
    <lineage>
        <taxon>Bacteria</taxon>
        <taxon>Bacillati</taxon>
        <taxon>Actinomycetota</taxon>
        <taxon>Actinomycetes</taxon>
        <taxon>Pseudonocardiales</taxon>
        <taxon>Pseudonocardiaceae</taxon>
        <taxon>Saccharothrix</taxon>
    </lineage>
</organism>